<proteinExistence type="predicted"/>
<feature type="region of interest" description="Disordered" evidence="1">
    <location>
        <begin position="95"/>
        <end position="119"/>
    </location>
</feature>
<organism evidence="2 3">
    <name type="scientific">Romanomermis culicivorax</name>
    <name type="common">Nematode worm</name>
    <dbReference type="NCBI Taxonomy" id="13658"/>
    <lineage>
        <taxon>Eukaryota</taxon>
        <taxon>Metazoa</taxon>
        <taxon>Ecdysozoa</taxon>
        <taxon>Nematoda</taxon>
        <taxon>Enoplea</taxon>
        <taxon>Dorylaimia</taxon>
        <taxon>Mermithida</taxon>
        <taxon>Mermithoidea</taxon>
        <taxon>Mermithidae</taxon>
        <taxon>Romanomermis</taxon>
    </lineage>
</organism>
<sequence>MGCPGCSAFCVSFSTTAWYVVSRTPLDGLSCHAKRRDLMHSVTTNGVDSSGPSSHSNGSGYSSNYRTTTGHFTAADRFPVANGAATTSARNSSAAHGACGCSNPTDPQHVRAGSRSPWQPYSQTRMLRTLHRAQTTPSGRSRISKIPQDANEGLTQHKAYAATQHSAATKRLVNEQPIAVNAINRKPAKKPTNLRRPL</sequence>
<evidence type="ECO:0000313" key="2">
    <source>
        <dbReference type="Proteomes" id="UP000887565"/>
    </source>
</evidence>
<feature type="compositionally biased region" description="Low complexity" evidence="1">
    <location>
        <begin position="45"/>
        <end position="63"/>
    </location>
</feature>
<protein>
    <submittedName>
        <fullName evidence="3">Uncharacterized protein</fullName>
    </submittedName>
</protein>
<evidence type="ECO:0000256" key="1">
    <source>
        <dbReference type="SAM" id="MobiDB-lite"/>
    </source>
</evidence>
<evidence type="ECO:0000313" key="3">
    <source>
        <dbReference type="WBParaSite" id="nRc.2.0.1.t11459-RA"/>
    </source>
</evidence>
<dbReference type="Proteomes" id="UP000887565">
    <property type="component" value="Unplaced"/>
</dbReference>
<dbReference type="AlphaFoldDB" id="A0A915IBA6"/>
<feature type="region of interest" description="Disordered" evidence="1">
    <location>
        <begin position="42"/>
        <end position="63"/>
    </location>
</feature>
<reference evidence="3" key="1">
    <citation type="submission" date="2022-11" db="UniProtKB">
        <authorList>
            <consortium name="WormBaseParasite"/>
        </authorList>
    </citation>
    <scope>IDENTIFICATION</scope>
</reference>
<keyword evidence="2" id="KW-1185">Reference proteome</keyword>
<accession>A0A915IBA6</accession>
<dbReference type="WBParaSite" id="nRc.2.0.1.t11459-RA">
    <property type="protein sequence ID" value="nRc.2.0.1.t11459-RA"/>
    <property type="gene ID" value="nRc.2.0.1.g11459"/>
</dbReference>
<name>A0A915IBA6_ROMCU</name>